<organism evidence="3 4">
    <name type="scientific">Ignavibacterium album (strain DSM 19864 / JCM 16511 / NBRC 101810 / Mat9-16)</name>
    <dbReference type="NCBI Taxonomy" id="945713"/>
    <lineage>
        <taxon>Bacteria</taxon>
        <taxon>Pseudomonadati</taxon>
        <taxon>Ignavibacteriota</taxon>
        <taxon>Ignavibacteria</taxon>
        <taxon>Ignavibacteriales</taxon>
        <taxon>Ignavibacteriaceae</taxon>
        <taxon>Ignavibacterium</taxon>
    </lineage>
</organism>
<dbReference type="AlphaFoldDB" id="I0AG84"/>
<protein>
    <recommendedName>
        <fullName evidence="2">Helix-turn-helix domain-containing protein</fullName>
    </recommendedName>
</protein>
<feature type="compositionally biased region" description="Basic residues" evidence="1">
    <location>
        <begin position="53"/>
        <end position="63"/>
    </location>
</feature>
<dbReference type="NCBIfam" id="TIGR01764">
    <property type="entry name" value="excise"/>
    <property type="match status" value="1"/>
</dbReference>
<feature type="region of interest" description="Disordered" evidence="1">
    <location>
        <begin position="52"/>
        <end position="71"/>
    </location>
</feature>
<sequence>MREFFSVQEVAKLLNVSHSAVLYHIRSGNLKAVQVGKIYIISKEDFGDFLKNQQKKKEKKTKKKPDEPLLF</sequence>
<dbReference type="SUPFAM" id="SSF46955">
    <property type="entry name" value="Putative DNA-binding domain"/>
    <property type="match status" value="1"/>
</dbReference>
<feature type="domain" description="Helix-turn-helix" evidence="2">
    <location>
        <begin position="5"/>
        <end position="53"/>
    </location>
</feature>
<evidence type="ECO:0000256" key="1">
    <source>
        <dbReference type="SAM" id="MobiDB-lite"/>
    </source>
</evidence>
<dbReference type="KEGG" id="ial:IALB_0279"/>
<evidence type="ECO:0000313" key="4">
    <source>
        <dbReference type="Proteomes" id="UP000007394"/>
    </source>
</evidence>
<dbReference type="Pfam" id="PF12728">
    <property type="entry name" value="HTH_17"/>
    <property type="match status" value="1"/>
</dbReference>
<evidence type="ECO:0000259" key="2">
    <source>
        <dbReference type="Pfam" id="PF12728"/>
    </source>
</evidence>
<dbReference type="InterPro" id="IPR041657">
    <property type="entry name" value="HTH_17"/>
</dbReference>
<dbReference type="RefSeq" id="WP_014559150.1">
    <property type="nucleotide sequence ID" value="NC_017464.1"/>
</dbReference>
<dbReference type="HOGENOM" id="CLU_2734602_0_0_10"/>
<dbReference type="InterPro" id="IPR010093">
    <property type="entry name" value="SinI_DNA-bd"/>
</dbReference>
<name>I0AG84_IGNAJ</name>
<dbReference type="GO" id="GO:0003677">
    <property type="term" value="F:DNA binding"/>
    <property type="evidence" value="ECO:0007669"/>
    <property type="project" value="InterPro"/>
</dbReference>
<dbReference type="OrthoDB" id="1366685at2"/>
<dbReference type="Proteomes" id="UP000007394">
    <property type="component" value="Chromosome"/>
</dbReference>
<accession>I0AG84</accession>
<proteinExistence type="predicted"/>
<evidence type="ECO:0000313" key="3">
    <source>
        <dbReference type="EMBL" id="AFH47991.1"/>
    </source>
</evidence>
<dbReference type="EMBL" id="CP003418">
    <property type="protein sequence ID" value="AFH47991.1"/>
    <property type="molecule type" value="Genomic_DNA"/>
</dbReference>
<dbReference type="InterPro" id="IPR009061">
    <property type="entry name" value="DNA-bd_dom_put_sf"/>
</dbReference>
<keyword evidence="4" id="KW-1185">Reference proteome</keyword>
<gene>
    <name evidence="3" type="ordered locus">IALB_0279</name>
</gene>
<reference evidence="3 4" key="1">
    <citation type="journal article" date="2012" name="Front. Microbiol.">
        <title>Complete genome of Ignavibacterium album, a metabolically versatile, flagellated, facultative anaerobe from the phylum Chlorobi.</title>
        <authorList>
            <person name="Liu Z."/>
            <person name="Frigaard N.-U."/>
            <person name="Vogl K."/>
            <person name="Iino T."/>
            <person name="Ohkuma M."/>
            <person name="Overmann J."/>
            <person name="Bryant D.A."/>
        </authorList>
    </citation>
    <scope>NUCLEOTIDE SEQUENCE [LARGE SCALE GENOMIC DNA]</scope>
    <source>
        <strain evidence="4">DSM 19864 / JCM 16511 / NBRC 101810 / Mat9-16</strain>
    </source>
</reference>